<organism evidence="1">
    <name type="scientific">marine sediment metagenome</name>
    <dbReference type="NCBI Taxonomy" id="412755"/>
    <lineage>
        <taxon>unclassified sequences</taxon>
        <taxon>metagenomes</taxon>
        <taxon>ecological metagenomes</taxon>
    </lineage>
</organism>
<feature type="non-terminal residue" evidence="1">
    <location>
        <position position="40"/>
    </location>
</feature>
<reference evidence="1" key="1">
    <citation type="journal article" date="2014" name="Front. Microbiol.">
        <title>High frequency of phylogenetically diverse reductive dehalogenase-homologous genes in deep subseafloor sedimentary metagenomes.</title>
        <authorList>
            <person name="Kawai M."/>
            <person name="Futagami T."/>
            <person name="Toyoda A."/>
            <person name="Takaki Y."/>
            <person name="Nishi S."/>
            <person name="Hori S."/>
            <person name="Arai W."/>
            <person name="Tsubouchi T."/>
            <person name="Morono Y."/>
            <person name="Uchiyama I."/>
            <person name="Ito T."/>
            <person name="Fujiyama A."/>
            <person name="Inagaki F."/>
            <person name="Takami H."/>
        </authorList>
    </citation>
    <scope>NUCLEOTIDE SEQUENCE</scope>
    <source>
        <strain evidence="1">Expedition CK06-06</strain>
    </source>
</reference>
<name>X1RFZ0_9ZZZZ</name>
<evidence type="ECO:0000313" key="1">
    <source>
        <dbReference type="EMBL" id="GAI62060.1"/>
    </source>
</evidence>
<proteinExistence type="predicted"/>
<dbReference type="EMBL" id="BARV01045982">
    <property type="protein sequence ID" value="GAI62060.1"/>
    <property type="molecule type" value="Genomic_DNA"/>
</dbReference>
<protein>
    <submittedName>
        <fullName evidence="1">Uncharacterized protein</fullName>
    </submittedName>
</protein>
<dbReference type="AlphaFoldDB" id="X1RFZ0"/>
<sequence length="40" mass="4748">MDKSEQVWEDLKARNYIDSKGKIQDLLRTDLKNNEVDLPE</sequence>
<gene>
    <name evidence="1" type="ORF">S06H3_66955</name>
</gene>
<comment type="caution">
    <text evidence="1">The sequence shown here is derived from an EMBL/GenBank/DDBJ whole genome shotgun (WGS) entry which is preliminary data.</text>
</comment>
<accession>X1RFZ0</accession>